<feature type="non-terminal residue" evidence="1">
    <location>
        <position position="46"/>
    </location>
</feature>
<evidence type="ECO:0000313" key="1">
    <source>
        <dbReference type="EMBL" id="CAF4750413.1"/>
    </source>
</evidence>
<dbReference type="AlphaFoldDB" id="A0A821LHB0"/>
<protein>
    <submittedName>
        <fullName evidence="1">Uncharacterized protein</fullName>
    </submittedName>
</protein>
<organism evidence="1 2">
    <name type="scientific">Rotaria socialis</name>
    <dbReference type="NCBI Taxonomy" id="392032"/>
    <lineage>
        <taxon>Eukaryota</taxon>
        <taxon>Metazoa</taxon>
        <taxon>Spiralia</taxon>
        <taxon>Gnathifera</taxon>
        <taxon>Rotifera</taxon>
        <taxon>Eurotatoria</taxon>
        <taxon>Bdelloidea</taxon>
        <taxon>Philodinida</taxon>
        <taxon>Philodinidae</taxon>
        <taxon>Rotaria</taxon>
    </lineage>
</organism>
<proteinExistence type="predicted"/>
<comment type="caution">
    <text evidence="1">The sequence shown here is derived from an EMBL/GenBank/DDBJ whole genome shotgun (WGS) entry which is preliminary data.</text>
</comment>
<gene>
    <name evidence="1" type="ORF">UJA718_LOCUS38891</name>
</gene>
<name>A0A821LHB0_9BILA</name>
<evidence type="ECO:0000313" key="2">
    <source>
        <dbReference type="Proteomes" id="UP000663873"/>
    </source>
</evidence>
<reference evidence="1" key="1">
    <citation type="submission" date="2021-02" db="EMBL/GenBank/DDBJ databases">
        <authorList>
            <person name="Nowell W R."/>
        </authorList>
    </citation>
    <scope>NUCLEOTIDE SEQUENCE</scope>
</reference>
<keyword evidence="2" id="KW-1185">Reference proteome</keyword>
<dbReference type="Proteomes" id="UP000663873">
    <property type="component" value="Unassembled WGS sequence"/>
</dbReference>
<dbReference type="EMBL" id="CAJOBP010040436">
    <property type="protein sequence ID" value="CAF4750413.1"/>
    <property type="molecule type" value="Genomic_DNA"/>
</dbReference>
<sequence length="46" mass="5240">MYTRPSNPVPTMPVGHCGTRFVISYTDALPYARHELFRSTNNKLAE</sequence>
<accession>A0A821LHB0</accession>